<name>A0AC35UFV4_9BILA</name>
<evidence type="ECO:0000313" key="2">
    <source>
        <dbReference type="WBParaSite" id="RSKR_0001105533.1"/>
    </source>
</evidence>
<dbReference type="Proteomes" id="UP000095286">
    <property type="component" value="Unplaced"/>
</dbReference>
<proteinExistence type="predicted"/>
<protein>
    <submittedName>
        <fullName evidence="2">Alpha-amylase</fullName>
    </submittedName>
</protein>
<dbReference type="WBParaSite" id="RSKR_0001105533.1">
    <property type="protein sequence ID" value="RSKR_0001105533.1"/>
    <property type="gene ID" value="RSKR_0001105533"/>
</dbReference>
<evidence type="ECO:0000313" key="1">
    <source>
        <dbReference type="Proteomes" id="UP000095286"/>
    </source>
</evidence>
<accession>A0AC35UFV4</accession>
<sequence>MDGMTMAQQDVWNQMGCEGRSFDLKPDGKDDDVVYGRKFNDNGTLRKSNDSQMAFLILKLPPKPSLLP</sequence>
<organism evidence="1 2">
    <name type="scientific">Rhabditophanes sp. KR3021</name>
    <dbReference type="NCBI Taxonomy" id="114890"/>
    <lineage>
        <taxon>Eukaryota</taxon>
        <taxon>Metazoa</taxon>
        <taxon>Ecdysozoa</taxon>
        <taxon>Nematoda</taxon>
        <taxon>Chromadorea</taxon>
        <taxon>Rhabditida</taxon>
        <taxon>Tylenchina</taxon>
        <taxon>Panagrolaimomorpha</taxon>
        <taxon>Strongyloidoidea</taxon>
        <taxon>Alloionematidae</taxon>
        <taxon>Rhabditophanes</taxon>
    </lineage>
</organism>
<reference evidence="2" key="1">
    <citation type="submission" date="2016-11" db="UniProtKB">
        <authorList>
            <consortium name="WormBaseParasite"/>
        </authorList>
    </citation>
    <scope>IDENTIFICATION</scope>
    <source>
        <strain evidence="2">KR3021</strain>
    </source>
</reference>